<evidence type="ECO:0000313" key="1">
    <source>
        <dbReference type="EMBL" id="CAF0759414.1"/>
    </source>
</evidence>
<dbReference type="AlphaFoldDB" id="A0A813Q068"/>
<comment type="caution">
    <text evidence="1">The sequence shown here is derived from an EMBL/GenBank/DDBJ whole genome shotgun (WGS) entry which is preliminary data.</text>
</comment>
<proteinExistence type="predicted"/>
<gene>
    <name evidence="1" type="ORF">OXX778_LOCUS4349</name>
</gene>
<reference evidence="1" key="1">
    <citation type="submission" date="2021-02" db="EMBL/GenBank/DDBJ databases">
        <authorList>
            <person name="Nowell W R."/>
        </authorList>
    </citation>
    <scope>NUCLEOTIDE SEQUENCE</scope>
    <source>
        <strain evidence="1">Ploen Becks lab</strain>
    </source>
</reference>
<dbReference type="Gene3D" id="2.30.30.40">
    <property type="entry name" value="SH3 Domains"/>
    <property type="match status" value="1"/>
</dbReference>
<name>A0A813Q068_9BILA</name>
<evidence type="ECO:0000313" key="2">
    <source>
        <dbReference type="Proteomes" id="UP000663879"/>
    </source>
</evidence>
<dbReference type="SUPFAM" id="SSF50044">
    <property type="entry name" value="SH3-domain"/>
    <property type="match status" value="1"/>
</dbReference>
<dbReference type="EMBL" id="CAJNOC010000421">
    <property type="protein sequence ID" value="CAF0759414.1"/>
    <property type="molecule type" value="Genomic_DNA"/>
</dbReference>
<evidence type="ECO:0008006" key="3">
    <source>
        <dbReference type="Google" id="ProtNLM"/>
    </source>
</evidence>
<dbReference type="InterPro" id="IPR036028">
    <property type="entry name" value="SH3-like_dom_sf"/>
</dbReference>
<organism evidence="1 2">
    <name type="scientific">Brachionus calyciflorus</name>
    <dbReference type="NCBI Taxonomy" id="104777"/>
    <lineage>
        <taxon>Eukaryota</taxon>
        <taxon>Metazoa</taxon>
        <taxon>Spiralia</taxon>
        <taxon>Gnathifera</taxon>
        <taxon>Rotifera</taxon>
        <taxon>Eurotatoria</taxon>
        <taxon>Monogononta</taxon>
        <taxon>Pseudotrocha</taxon>
        <taxon>Ploima</taxon>
        <taxon>Brachionidae</taxon>
        <taxon>Brachionus</taxon>
    </lineage>
</organism>
<accession>A0A813Q068</accession>
<keyword evidence="2" id="KW-1185">Reference proteome</keyword>
<dbReference type="Proteomes" id="UP000663879">
    <property type="component" value="Unassembled WGS sequence"/>
</dbReference>
<sequence length="288" mass="33099">MSKQFTKIISKITNGLKFNECTKCNETSITVDQTMTTNSQASKAYQIQCPNTPVKSISNSNLLKKNEAKSKLVLDQTVFNEECNNLTMNISEFPLLEITPEKKRQIVSSTFIKNDSLLIENISDKSPSLSQILENDECENQYEHSSCINAFSNNLYESPVVQTSRFNETALSNDHTRFSQIYQESIGFHSNDFQSAKSILFEAESINETNNRLQDEELYVCCISYDALTEHELSIEFSERLQVYPHSNKYYRDFYLVKNITTQECGFVPAYCICKLFVFLKDIKKLSK</sequence>
<protein>
    <recommendedName>
        <fullName evidence="3">SH3 domain-containing protein</fullName>
    </recommendedName>
</protein>